<proteinExistence type="predicted"/>
<evidence type="ECO:0000313" key="2">
    <source>
        <dbReference type="EMBL" id="RKF46911.1"/>
    </source>
</evidence>
<name>A0A420GP53_9BURK</name>
<sequence length="62" mass="7469">MSEAVGIVMGSFVLAIAPVLVAAHYYREQMHRKRLRQLDHFHYWAHWSKARPDRADRHSRRR</sequence>
<keyword evidence="1" id="KW-0812">Transmembrane</keyword>
<reference evidence="2 3" key="1">
    <citation type="submission" date="2016-07" db="EMBL/GenBank/DDBJ databases">
        <title>Genome analysis of Burkholderia fungorum ES3-20.</title>
        <authorList>
            <person name="Xu D."/>
            <person name="Yao R."/>
            <person name="Zheng S."/>
        </authorList>
    </citation>
    <scope>NUCLEOTIDE SEQUENCE [LARGE SCALE GENOMIC DNA]</scope>
    <source>
        <strain evidence="2 3">ES3-20</strain>
    </source>
</reference>
<evidence type="ECO:0000256" key="1">
    <source>
        <dbReference type="SAM" id="Phobius"/>
    </source>
</evidence>
<comment type="caution">
    <text evidence="2">The sequence shown here is derived from an EMBL/GenBank/DDBJ whole genome shotgun (WGS) entry which is preliminary data.</text>
</comment>
<dbReference type="EMBL" id="MCAS01000012">
    <property type="protein sequence ID" value="RKF46911.1"/>
    <property type="molecule type" value="Genomic_DNA"/>
</dbReference>
<accession>A0A420GP53</accession>
<organism evidence="2 3">
    <name type="scientific">Paraburkholderia fungorum</name>
    <dbReference type="NCBI Taxonomy" id="134537"/>
    <lineage>
        <taxon>Bacteria</taxon>
        <taxon>Pseudomonadati</taxon>
        <taxon>Pseudomonadota</taxon>
        <taxon>Betaproteobacteria</taxon>
        <taxon>Burkholderiales</taxon>
        <taxon>Burkholderiaceae</taxon>
        <taxon>Paraburkholderia</taxon>
    </lineage>
</organism>
<keyword evidence="1" id="KW-1133">Transmembrane helix</keyword>
<keyword evidence="1" id="KW-0472">Membrane</keyword>
<feature type="transmembrane region" description="Helical" evidence="1">
    <location>
        <begin position="6"/>
        <end position="26"/>
    </location>
</feature>
<evidence type="ECO:0000313" key="3">
    <source>
        <dbReference type="Proteomes" id="UP000283709"/>
    </source>
</evidence>
<dbReference type="RefSeq" id="WP_183081367.1">
    <property type="nucleotide sequence ID" value="NZ_MCAS01000012.1"/>
</dbReference>
<protein>
    <submittedName>
        <fullName evidence="2">Uncharacterized protein</fullName>
    </submittedName>
</protein>
<gene>
    <name evidence="2" type="ORF">BCY88_04810</name>
</gene>
<dbReference type="AlphaFoldDB" id="A0A420GP53"/>
<dbReference type="Proteomes" id="UP000283709">
    <property type="component" value="Unassembled WGS sequence"/>
</dbReference>